<keyword evidence="1" id="KW-0812">Transmembrane</keyword>
<proteinExistence type="predicted"/>
<protein>
    <submittedName>
        <fullName evidence="2">Uncharacterized protein</fullName>
    </submittedName>
</protein>
<keyword evidence="1" id="KW-0472">Membrane</keyword>
<accession>A0A926DFG1</accession>
<dbReference type="Pfam" id="PF20456">
    <property type="entry name" value="DUF6709"/>
    <property type="match status" value="1"/>
</dbReference>
<dbReference type="EMBL" id="JACRSP010000004">
    <property type="protein sequence ID" value="MBC8536876.1"/>
    <property type="molecule type" value="Genomic_DNA"/>
</dbReference>
<keyword evidence="1" id="KW-1133">Transmembrane helix</keyword>
<dbReference type="RefSeq" id="WP_249300889.1">
    <property type="nucleotide sequence ID" value="NZ_JACRSP010000004.1"/>
</dbReference>
<gene>
    <name evidence="2" type="ORF">H8695_09270</name>
</gene>
<evidence type="ECO:0000313" key="2">
    <source>
        <dbReference type="EMBL" id="MBC8536876.1"/>
    </source>
</evidence>
<feature type="transmembrane region" description="Helical" evidence="1">
    <location>
        <begin position="183"/>
        <end position="207"/>
    </location>
</feature>
<evidence type="ECO:0000256" key="1">
    <source>
        <dbReference type="SAM" id="Phobius"/>
    </source>
</evidence>
<organism evidence="2 3">
    <name type="scientific">Feifania hominis</name>
    <dbReference type="NCBI Taxonomy" id="2763660"/>
    <lineage>
        <taxon>Bacteria</taxon>
        <taxon>Bacillati</taxon>
        <taxon>Bacillota</taxon>
        <taxon>Clostridia</taxon>
        <taxon>Eubacteriales</taxon>
        <taxon>Feifaniaceae</taxon>
        <taxon>Feifania</taxon>
    </lineage>
</organism>
<dbReference type="InterPro" id="IPR046555">
    <property type="entry name" value="DUF6709"/>
</dbReference>
<name>A0A926DFG1_9FIRM</name>
<reference evidence="2" key="1">
    <citation type="submission" date="2020-08" db="EMBL/GenBank/DDBJ databases">
        <title>Genome public.</title>
        <authorList>
            <person name="Liu C."/>
            <person name="Sun Q."/>
        </authorList>
    </citation>
    <scope>NUCLEOTIDE SEQUENCE</scope>
    <source>
        <strain evidence="2">BX7</strain>
    </source>
</reference>
<feature type="transmembrane region" description="Helical" evidence="1">
    <location>
        <begin position="12"/>
        <end position="33"/>
    </location>
</feature>
<evidence type="ECO:0000313" key="3">
    <source>
        <dbReference type="Proteomes" id="UP000620366"/>
    </source>
</evidence>
<keyword evidence="3" id="KW-1185">Reference proteome</keyword>
<dbReference type="AlphaFoldDB" id="A0A926DFG1"/>
<dbReference type="Proteomes" id="UP000620366">
    <property type="component" value="Unassembled WGS sequence"/>
</dbReference>
<comment type="caution">
    <text evidence="2">The sequence shown here is derived from an EMBL/GenBank/DDBJ whole genome shotgun (WGS) entry which is preliminary data.</text>
</comment>
<sequence>MLKELKAKSLKSVMIPVIILLAVGIGMFVYNGFGVFKLIGGPKYLYDLPVDELNGSYVEAEIFYLPDWYAVTESRREGSPVKTVVSREYIIPVGDMEFMGVLMNKENLTYADQIMEESQAYLDGEISELNNYFTVKGTILPMPEDSLGFYHDTIGYEELDAETQAWFLPYYLKVDYLGRTQTALTWVTTGIGVVCLAIGLLMLIRALTGAYQKEIKKYCETSGEGEFATERLEAFYQSTQPVGGIRMNDRWVLFQQGAWTRLLDAQDLCWAYQRTTRHRTNGIPTGKTYGLILKTRKKRSFDLGMAEATVQQTLHEIGMRLPHVVLGYAKELEREYKNNPEAFVRQPVTTPPDPSVEQ</sequence>